<dbReference type="Pfam" id="PF05348">
    <property type="entry name" value="UMP1"/>
    <property type="match status" value="1"/>
</dbReference>
<dbReference type="GO" id="GO:0005634">
    <property type="term" value="C:nucleus"/>
    <property type="evidence" value="ECO:0007669"/>
    <property type="project" value="TreeGrafter"/>
</dbReference>
<organism evidence="3 4">
    <name type="scientific">Gymnopilus junonius</name>
    <name type="common">Spectacular rustgill mushroom</name>
    <name type="synonym">Gymnopilus spectabilis subsp. junonius</name>
    <dbReference type="NCBI Taxonomy" id="109634"/>
    <lineage>
        <taxon>Eukaryota</taxon>
        <taxon>Fungi</taxon>
        <taxon>Dikarya</taxon>
        <taxon>Basidiomycota</taxon>
        <taxon>Agaricomycotina</taxon>
        <taxon>Agaricomycetes</taxon>
        <taxon>Agaricomycetidae</taxon>
        <taxon>Agaricales</taxon>
        <taxon>Agaricineae</taxon>
        <taxon>Hymenogastraceae</taxon>
        <taxon>Gymnopilus</taxon>
    </lineage>
</organism>
<sequence>MESSLRIVPATGKPAASVQNTANSLGLHDTLQYGPRSLAAEVQADGGLKSRLQNVLGSNSDNLKLTLERNLYGMHAPMRRLMERKITVPTLSGPQSNLHLDTLMGRDELIEPADVFMGAESAPAFDVYKEIQKTLRP</sequence>
<comment type="caution">
    <text evidence="3">The sequence shown here is derived from an EMBL/GenBank/DDBJ whole genome shotgun (WGS) entry which is preliminary data.</text>
</comment>
<gene>
    <name evidence="3" type="ORF">CPB84DRAFT_1759843</name>
</gene>
<dbReference type="PANTHER" id="PTHR12828">
    <property type="entry name" value="PROTEASOME MATURATION PROTEIN UMP1"/>
    <property type="match status" value="1"/>
</dbReference>
<evidence type="ECO:0000256" key="1">
    <source>
        <dbReference type="ARBA" id="ARBA00023186"/>
    </source>
</evidence>
<keyword evidence="4" id="KW-1185">Reference proteome</keyword>
<proteinExistence type="inferred from homology"/>
<comment type="similarity">
    <text evidence="2">Belongs to the POMP/UMP1 family.</text>
</comment>
<evidence type="ECO:0000256" key="2">
    <source>
        <dbReference type="ARBA" id="ARBA00043974"/>
    </source>
</evidence>
<evidence type="ECO:0000313" key="4">
    <source>
        <dbReference type="Proteomes" id="UP000724874"/>
    </source>
</evidence>
<dbReference type="EMBL" id="JADNYJ010000002">
    <property type="protein sequence ID" value="KAF8912906.1"/>
    <property type="molecule type" value="Genomic_DNA"/>
</dbReference>
<evidence type="ECO:0008006" key="5">
    <source>
        <dbReference type="Google" id="ProtNLM"/>
    </source>
</evidence>
<dbReference type="GO" id="GO:0043248">
    <property type="term" value="P:proteasome assembly"/>
    <property type="evidence" value="ECO:0007669"/>
    <property type="project" value="InterPro"/>
</dbReference>
<dbReference type="PANTHER" id="PTHR12828:SF3">
    <property type="entry name" value="PROTEASOME MATURATION PROTEIN"/>
    <property type="match status" value="1"/>
</dbReference>
<reference evidence="3" key="1">
    <citation type="submission" date="2020-11" db="EMBL/GenBank/DDBJ databases">
        <authorList>
            <consortium name="DOE Joint Genome Institute"/>
            <person name="Ahrendt S."/>
            <person name="Riley R."/>
            <person name="Andreopoulos W."/>
            <person name="LaButti K."/>
            <person name="Pangilinan J."/>
            <person name="Ruiz-duenas F.J."/>
            <person name="Barrasa J.M."/>
            <person name="Sanchez-Garcia M."/>
            <person name="Camarero S."/>
            <person name="Miyauchi S."/>
            <person name="Serrano A."/>
            <person name="Linde D."/>
            <person name="Babiker R."/>
            <person name="Drula E."/>
            <person name="Ayuso-Fernandez I."/>
            <person name="Pacheco R."/>
            <person name="Padilla G."/>
            <person name="Ferreira P."/>
            <person name="Barriuso J."/>
            <person name="Kellner H."/>
            <person name="Castanera R."/>
            <person name="Alfaro M."/>
            <person name="Ramirez L."/>
            <person name="Pisabarro A.G."/>
            <person name="Kuo A."/>
            <person name="Tritt A."/>
            <person name="Lipzen A."/>
            <person name="He G."/>
            <person name="Yan M."/>
            <person name="Ng V."/>
            <person name="Cullen D."/>
            <person name="Martin F."/>
            <person name="Rosso M.-N."/>
            <person name="Henrissat B."/>
            <person name="Hibbett D."/>
            <person name="Martinez A.T."/>
            <person name="Grigoriev I.V."/>
        </authorList>
    </citation>
    <scope>NUCLEOTIDE SEQUENCE</scope>
    <source>
        <strain evidence="3">AH 44721</strain>
    </source>
</reference>
<dbReference type="AlphaFoldDB" id="A0A9P5P1X2"/>
<dbReference type="Proteomes" id="UP000724874">
    <property type="component" value="Unassembled WGS sequence"/>
</dbReference>
<dbReference type="OrthoDB" id="15001at2759"/>
<keyword evidence="1" id="KW-0143">Chaperone</keyword>
<dbReference type="GO" id="GO:0005737">
    <property type="term" value="C:cytoplasm"/>
    <property type="evidence" value="ECO:0007669"/>
    <property type="project" value="TreeGrafter"/>
</dbReference>
<name>A0A9P5P1X2_GYMJU</name>
<dbReference type="InterPro" id="IPR008012">
    <property type="entry name" value="Ump1"/>
</dbReference>
<protein>
    <recommendedName>
        <fullName evidence="5">Proteasome maturation protein</fullName>
    </recommendedName>
</protein>
<evidence type="ECO:0000313" key="3">
    <source>
        <dbReference type="EMBL" id="KAF8912906.1"/>
    </source>
</evidence>
<accession>A0A9P5P1X2</accession>